<reference evidence="2 3" key="1">
    <citation type="journal article" date="2023" name="Nucleic Acids Res.">
        <title>The hologenome of Daphnia magna reveals possible DNA methylation and microbiome-mediated evolution of the host genome.</title>
        <authorList>
            <person name="Chaturvedi A."/>
            <person name="Li X."/>
            <person name="Dhandapani V."/>
            <person name="Marshall H."/>
            <person name="Kissane S."/>
            <person name="Cuenca-Cambronero M."/>
            <person name="Asole G."/>
            <person name="Calvet F."/>
            <person name="Ruiz-Romero M."/>
            <person name="Marangio P."/>
            <person name="Guigo R."/>
            <person name="Rago D."/>
            <person name="Mirbahai L."/>
            <person name="Eastwood N."/>
            <person name="Colbourne J.K."/>
            <person name="Zhou J."/>
            <person name="Mallon E."/>
            <person name="Orsini L."/>
        </authorList>
    </citation>
    <scope>NUCLEOTIDE SEQUENCE [LARGE SCALE GENOMIC DNA]</scope>
    <source>
        <strain evidence="2">LRV0_1</strain>
    </source>
</reference>
<organism evidence="2 3">
    <name type="scientific">Daphnia magna</name>
    <dbReference type="NCBI Taxonomy" id="35525"/>
    <lineage>
        <taxon>Eukaryota</taxon>
        <taxon>Metazoa</taxon>
        <taxon>Ecdysozoa</taxon>
        <taxon>Arthropoda</taxon>
        <taxon>Crustacea</taxon>
        <taxon>Branchiopoda</taxon>
        <taxon>Diplostraca</taxon>
        <taxon>Cladocera</taxon>
        <taxon>Anomopoda</taxon>
        <taxon>Daphniidae</taxon>
        <taxon>Daphnia</taxon>
    </lineage>
</organism>
<keyword evidence="1" id="KW-0175">Coiled coil</keyword>
<dbReference type="Gene3D" id="1.10.10.2590">
    <property type="entry name" value="BEN domain"/>
    <property type="match status" value="1"/>
</dbReference>
<name>A0ABR0BAP6_9CRUS</name>
<keyword evidence="3" id="KW-1185">Reference proteome</keyword>
<comment type="caution">
    <text evidence="2">The sequence shown here is derived from an EMBL/GenBank/DDBJ whole genome shotgun (WGS) entry which is preliminary data.</text>
</comment>
<proteinExistence type="predicted"/>
<feature type="coiled-coil region" evidence="1">
    <location>
        <begin position="156"/>
        <end position="190"/>
    </location>
</feature>
<dbReference type="EMBL" id="JAOYFB010000049">
    <property type="protein sequence ID" value="KAK4045646.1"/>
    <property type="molecule type" value="Genomic_DNA"/>
</dbReference>
<sequence length="399" mass="44462">MSSFYKPKLNVEQMDFKVCILLLNSWISVKKCIVFRWITDGDDTNVEVPFDLTDYSKPENCDGTRFVLKTGFPLYHCDNIEKIASERDRHILGNNNRLTPKAKRSLSYPTKVPNFSSSFTDDMEIPRTDVTFTDLSQSTNQPSKKRSYEELDKEKIIKLEAYVDKLAKDCAEQEDKKADVEEELDKLKKEQPLALIEKMKEHVLDLGQVLKNSLQASPSVYSPSVSYLSSPTSLGGSHVPVIRAVTPHNVVLFKEVLINEGSLRKAKVALKTDGNSKKSRNNGVSIILDALYQLEELANMSLSGNSCPSIPGSKAKPAIPKEVLDEIIGFMIRFWDQAYKGYILTEQQVKESVSAKLMAVHTKAKKTKKRMPANDASASNDASATMATLAPLASTTSDV</sequence>
<dbReference type="Proteomes" id="UP001234178">
    <property type="component" value="Unassembled WGS sequence"/>
</dbReference>
<gene>
    <name evidence="2" type="ORF">OUZ56_033405</name>
</gene>
<protein>
    <recommendedName>
        <fullName evidence="4">BEN domain-containing protein</fullName>
    </recommendedName>
</protein>
<accession>A0ABR0BAP6</accession>
<evidence type="ECO:0000313" key="3">
    <source>
        <dbReference type="Proteomes" id="UP001234178"/>
    </source>
</evidence>
<evidence type="ECO:0008006" key="4">
    <source>
        <dbReference type="Google" id="ProtNLM"/>
    </source>
</evidence>
<evidence type="ECO:0000256" key="1">
    <source>
        <dbReference type="SAM" id="Coils"/>
    </source>
</evidence>
<evidence type="ECO:0000313" key="2">
    <source>
        <dbReference type="EMBL" id="KAK4045646.1"/>
    </source>
</evidence>